<keyword evidence="1" id="KW-0732">Signal</keyword>
<evidence type="ECO:0008006" key="4">
    <source>
        <dbReference type="Google" id="ProtNLM"/>
    </source>
</evidence>
<accession>A0A5R9F583</accession>
<dbReference type="EMBL" id="SWLG01000004">
    <property type="protein sequence ID" value="TLS38191.1"/>
    <property type="molecule type" value="Genomic_DNA"/>
</dbReference>
<evidence type="ECO:0000313" key="3">
    <source>
        <dbReference type="Proteomes" id="UP000308230"/>
    </source>
</evidence>
<keyword evidence="3" id="KW-1185">Reference proteome</keyword>
<dbReference type="PROSITE" id="PS51257">
    <property type="entry name" value="PROKAR_LIPOPROTEIN"/>
    <property type="match status" value="1"/>
</dbReference>
<feature type="chain" id="PRO_5024441145" description="Lipoprotein" evidence="1">
    <location>
        <begin position="23"/>
        <end position="207"/>
    </location>
</feature>
<name>A0A5R9F583_9BACL</name>
<comment type="caution">
    <text evidence="2">The sequence shown here is derived from an EMBL/GenBank/DDBJ whole genome shotgun (WGS) entry which is preliminary data.</text>
</comment>
<evidence type="ECO:0000256" key="1">
    <source>
        <dbReference type="SAM" id="SignalP"/>
    </source>
</evidence>
<proteinExistence type="predicted"/>
<dbReference type="Proteomes" id="UP000308230">
    <property type="component" value="Unassembled WGS sequence"/>
</dbReference>
<evidence type="ECO:0000313" key="2">
    <source>
        <dbReference type="EMBL" id="TLS38191.1"/>
    </source>
</evidence>
<organism evidence="2 3">
    <name type="scientific">Exobacillus caeni</name>
    <dbReference type="NCBI Taxonomy" id="2574798"/>
    <lineage>
        <taxon>Bacteria</taxon>
        <taxon>Bacillati</taxon>
        <taxon>Bacillota</taxon>
        <taxon>Bacilli</taxon>
        <taxon>Bacillales</taxon>
        <taxon>Guptibacillaceae</taxon>
        <taxon>Exobacillus</taxon>
    </lineage>
</organism>
<protein>
    <recommendedName>
        <fullName evidence="4">Lipoprotein</fullName>
    </recommendedName>
</protein>
<dbReference type="AlphaFoldDB" id="A0A5R9F583"/>
<dbReference type="RefSeq" id="WP_138124474.1">
    <property type="nucleotide sequence ID" value="NZ_SWLG01000004.1"/>
</dbReference>
<reference evidence="2 3" key="1">
    <citation type="submission" date="2019-04" db="EMBL/GenBank/DDBJ databases">
        <title>Bacillus caeni sp. nov., a bacterium isolated from mangrove sediment.</title>
        <authorList>
            <person name="Huang H."/>
            <person name="Mo K."/>
            <person name="Hu Y."/>
        </authorList>
    </citation>
    <scope>NUCLEOTIDE SEQUENCE [LARGE SCALE GENOMIC DNA]</scope>
    <source>
        <strain evidence="2 3">HB172195</strain>
    </source>
</reference>
<feature type="signal peptide" evidence="1">
    <location>
        <begin position="1"/>
        <end position="22"/>
    </location>
</feature>
<sequence>MKRTLLIFLCLGVLSLVGCSSGKEGVAEISPAKLSKEDEILLNAAVGSNYFIGKISLHTDKKMWIKSWVEVMEKGQKTQKQLTKVDELKDKDSRLLFVNTAYMNDNKELAISVITDTDYTRGSTTMENIENPAISGFDKLEEPLVLEEGKATTLAMIAENSGNEMRTLSVLGVDDDPSYLEDIKKYDRVTLYKIMVSTKNPEAGPGE</sequence>
<gene>
    <name evidence="2" type="ORF">FCL54_06545</name>
</gene>